<protein>
    <submittedName>
        <fullName evidence="2">Uncharacterized protein</fullName>
    </submittedName>
</protein>
<feature type="region of interest" description="Disordered" evidence="1">
    <location>
        <begin position="165"/>
        <end position="184"/>
    </location>
</feature>
<reference evidence="2" key="2">
    <citation type="journal article" date="2023" name="Int. J. Mol. Sci.">
        <title>De Novo Assembly and Annotation of 11 Diverse Shrub Willow (Salix) Genomes Reveals Novel Gene Organization in Sex-Linked Regions.</title>
        <authorList>
            <person name="Hyden B."/>
            <person name="Feng K."/>
            <person name="Yates T.B."/>
            <person name="Jawdy S."/>
            <person name="Cereghino C."/>
            <person name="Smart L.B."/>
            <person name="Muchero W."/>
        </authorList>
    </citation>
    <scope>NUCLEOTIDE SEQUENCE [LARGE SCALE GENOMIC DNA]</scope>
    <source>
        <tissue evidence="2">Shoot tip</tissue>
    </source>
</reference>
<organism evidence="2 3">
    <name type="scientific">Salix viminalis</name>
    <name type="common">Common osier</name>
    <name type="synonym">Basket willow</name>
    <dbReference type="NCBI Taxonomy" id="40686"/>
    <lineage>
        <taxon>Eukaryota</taxon>
        <taxon>Viridiplantae</taxon>
        <taxon>Streptophyta</taxon>
        <taxon>Embryophyta</taxon>
        <taxon>Tracheophyta</taxon>
        <taxon>Spermatophyta</taxon>
        <taxon>Magnoliopsida</taxon>
        <taxon>eudicotyledons</taxon>
        <taxon>Gunneridae</taxon>
        <taxon>Pentapetalae</taxon>
        <taxon>rosids</taxon>
        <taxon>fabids</taxon>
        <taxon>Malpighiales</taxon>
        <taxon>Salicaceae</taxon>
        <taxon>Saliceae</taxon>
        <taxon>Salix</taxon>
    </lineage>
</organism>
<dbReference type="Proteomes" id="UP001151529">
    <property type="component" value="Chromosome 16"/>
</dbReference>
<comment type="caution">
    <text evidence="2">The sequence shown here is derived from an EMBL/GenBank/DDBJ whole genome shotgun (WGS) entry which is preliminary data.</text>
</comment>
<evidence type="ECO:0000313" key="3">
    <source>
        <dbReference type="Proteomes" id="UP001151529"/>
    </source>
</evidence>
<keyword evidence="3" id="KW-1185">Reference proteome</keyword>
<feature type="compositionally biased region" description="Polar residues" evidence="1">
    <location>
        <begin position="165"/>
        <end position="176"/>
    </location>
</feature>
<dbReference type="EMBL" id="JAPFFL010000001">
    <property type="protein sequence ID" value="KAJ6749491.1"/>
    <property type="molecule type" value="Genomic_DNA"/>
</dbReference>
<feature type="region of interest" description="Disordered" evidence="1">
    <location>
        <begin position="49"/>
        <end position="78"/>
    </location>
</feature>
<proteinExistence type="predicted"/>
<evidence type="ECO:0000256" key="1">
    <source>
        <dbReference type="SAM" id="MobiDB-lite"/>
    </source>
</evidence>
<gene>
    <name evidence="2" type="ORF">OIU85_000162</name>
</gene>
<dbReference type="AlphaFoldDB" id="A0A9Q0VIK7"/>
<reference evidence="2" key="1">
    <citation type="submission" date="2022-11" db="EMBL/GenBank/DDBJ databases">
        <authorList>
            <person name="Hyden B.L."/>
            <person name="Feng K."/>
            <person name="Yates T."/>
            <person name="Jawdy S."/>
            <person name="Smart L.B."/>
            <person name="Muchero W."/>
        </authorList>
    </citation>
    <scope>NUCLEOTIDE SEQUENCE</scope>
    <source>
        <tissue evidence="2">Shoot tip</tissue>
    </source>
</reference>
<evidence type="ECO:0000313" key="2">
    <source>
        <dbReference type="EMBL" id="KAJ6749491.1"/>
    </source>
</evidence>
<name>A0A9Q0VIK7_SALVM</name>
<accession>A0A9Q0VIK7</accession>
<sequence>MIQKRVDRVDLPHKTELSYCWHYKSARKMKPRVLSRGAERQLLQTQINPLHGSSYNNSNSSHYDVRSKAPPPVAVRRRSITPSRSHSLEFDNDHGRVIIHVRSRPRDAEELISEAILLSLQSLPSCRKLVACMSLHLSGEIVHLDLPAFISHFFFFLKKKIHDSPFSSTLPRSPSKSPWAIITE</sequence>